<evidence type="ECO:0000313" key="1">
    <source>
        <dbReference type="EMBL" id="MBP2058516.1"/>
    </source>
</evidence>
<evidence type="ECO:0008006" key="3">
    <source>
        <dbReference type="Google" id="ProtNLM"/>
    </source>
</evidence>
<name>A0ABS4MGT5_9LACO</name>
<comment type="caution">
    <text evidence="1">The sequence shown here is derived from an EMBL/GenBank/DDBJ whole genome shotgun (WGS) entry which is preliminary data.</text>
</comment>
<reference evidence="1 2" key="1">
    <citation type="submission" date="2021-03" db="EMBL/GenBank/DDBJ databases">
        <title>Genomic Encyclopedia of Type Strains, Phase IV (KMG-IV): sequencing the most valuable type-strain genomes for metagenomic binning, comparative biology and taxonomic classification.</title>
        <authorList>
            <person name="Goeker M."/>
        </authorList>
    </citation>
    <scope>NUCLEOTIDE SEQUENCE [LARGE SCALE GENOMIC DNA]</scope>
    <source>
        <strain evidence="1 2">DSM 101872</strain>
    </source>
</reference>
<organism evidence="1 2">
    <name type="scientific">Lactobacillus colini</name>
    <dbReference type="NCBI Taxonomy" id="1819254"/>
    <lineage>
        <taxon>Bacteria</taxon>
        <taxon>Bacillati</taxon>
        <taxon>Bacillota</taxon>
        <taxon>Bacilli</taxon>
        <taxon>Lactobacillales</taxon>
        <taxon>Lactobacillaceae</taxon>
        <taxon>Lactobacillus</taxon>
    </lineage>
</organism>
<keyword evidence="2" id="KW-1185">Reference proteome</keyword>
<proteinExistence type="predicted"/>
<dbReference type="Proteomes" id="UP001519292">
    <property type="component" value="Unassembled WGS sequence"/>
</dbReference>
<sequence>MTEESMKVGFGKSIVEISDQDLPIREFKAILNNLITRVAIFQSKTKTKFLLVSLDMTSLTSRDIDKWKKVVADELNVDIKNIWISATHTFSAPHLKHKLETENDIKTYNQYFEKITNSIKKAINQAEKALQPINDISYKEGICPLNINRNIETDSGWWLGQSFNGFSDHKVRILEFKDIDGKVNRIFNYDIQPSVFDHIDDDKNRRVITSDLFGKTCELLEKDNCISIPLIGAAADQSPMFKADQNDSYANNILLLSKQAQILAKCIEQARKVEFEGNDIQYVTVKVGLNSQKQQHGTFEIKPTHDYQYISTQDSVQITILGIKIGNVLVLGTQPELNSKFGDKCRSLLKPYHVMLGTLVDGAAKYLPTTEDFKNITYEAMNTSIGEGADEQFIEGITKLDKELEE</sequence>
<dbReference type="RefSeq" id="WP_209687247.1">
    <property type="nucleotide sequence ID" value="NZ_JAGGLU010000010.1"/>
</dbReference>
<accession>A0ABS4MGT5</accession>
<dbReference type="EMBL" id="JAGGLU010000010">
    <property type="protein sequence ID" value="MBP2058516.1"/>
    <property type="molecule type" value="Genomic_DNA"/>
</dbReference>
<evidence type="ECO:0000313" key="2">
    <source>
        <dbReference type="Proteomes" id="UP001519292"/>
    </source>
</evidence>
<protein>
    <recommendedName>
        <fullName evidence="3">Neutral/alkaline non-lysosomal ceramidase N-terminal domain-containing protein</fullName>
    </recommendedName>
</protein>
<gene>
    <name evidence="1" type="ORF">J2Z60_001701</name>
</gene>